<proteinExistence type="predicted"/>
<feature type="domain" description="Putative zinc-finger" evidence="3">
    <location>
        <begin position="3"/>
        <end position="36"/>
    </location>
</feature>
<keyword evidence="2" id="KW-0804">Transcription</keyword>
<dbReference type="Pfam" id="PF13490">
    <property type="entry name" value="zf-HC2"/>
    <property type="match status" value="1"/>
</dbReference>
<reference evidence="4 5" key="1">
    <citation type="submission" date="2019-09" db="EMBL/GenBank/DDBJ databases">
        <authorList>
            <person name="Duangmal K."/>
            <person name="Teo W.F.A."/>
            <person name="Lipun K."/>
        </authorList>
    </citation>
    <scope>NUCLEOTIDE SEQUENCE [LARGE SCALE GENOMIC DNA]</scope>
    <source>
        <strain evidence="4 5">K1PN6</strain>
    </source>
</reference>
<evidence type="ECO:0000256" key="2">
    <source>
        <dbReference type="ARBA" id="ARBA00023163"/>
    </source>
</evidence>
<comment type="caution">
    <text evidence="4">The sequence shown here is derived from an EMBL/GenBank/DDBJ whole genome shotgun (WGS) entry which is preliminary data.</text>
</comment>
<dbReference type="InterPro" id="IPR041916">
    <property type="entry name" value="Anti_sigma_zinc_sf"/>
</dbReference>
<dbReference type="AlphaFoldDB" id="A0A5N8WRJ4"/>
<dbReference type="InterPro" id="IPR027383">
    <property type="entry name" value="Znf_put"/>
</dbReference>
<keyword evidence="5" id="KW-1185">Reference proteome</keyword>
<dbReference type="Proteomes" id="UP000373149">
    <property type="component" value="Unassembled WGS sequence"/>
</dbReference>
<dbReference type="RefSeq" id="WP_131566074.1">
    <property type="nucleotide sequence ID" value="NZ_VMNX01000047.1"/>
</dbReference>
<gene>
    <name evidence="4" type="ORF">FPZ41_15405</name>
</gene>
<evidence type="ECO:0000313" key="5">
    <source>
        <dbReference type="Proteomes" id="UP000373149"/>
    </source>
</evidence>
<evidence type="ECO:0000313" key="4">
    <source>
        <dbReference type="EMBL" id="MPY49877.1"/>
    </source>
</evidence>
<evidence type="ECO:0000256" key="1">
    <source>
        <dbReference type="ARBA" id="ARBA00023015"/>
    </source>
</evidence>
<keyword evidence="1" id="KW-0805">Transcription regulation</keyword>
<dbReference type="Gene3D" id="1.10.10.1320">
    <property type="entry name" value="Anti-sigma factor, zinc-finger domain"/>
    <property type="match status" value="1"/>
</dbReference>
<sequence>MTCMQAGRVLQAYLDGETDDATVCRVAVHLADCRRCGPEARTYREIKNALVRRAEPDPDAVERLRGFARGLLQHETQGEGEEQTPVA</sequence>
<dbReference type="EMBL" id="VMNX01000047">
    <property type="protein sequence ID" value="MPY49877.1"/>
    <property type="molecule type" value="Genomic_DNA"/>
</dbReference>
<protein>
    <submittedName>
        <fullName evidence="4">Zf-HC2 domain-containing protein</fullName>
    </submittedName>
</protein>
<organism evidence="4 5">
    <name type="scientific">Streptomyces acidicola</name>
    <dbReference type="NCBI Taxonomy" id="2596892"/>
    <lineage>
        <taxon>Bacteria</taxon>
        <taxon>Bacillati</taxon>
        <taxon>Actinomycetota</taxon>
        <taxon>Actinomycetes</taxon>
        <taxon>Kitasatosporales</taxon>
        <taxon>Streptomycetaceae</taxon>
        <taxon>Streptomyces</taxon>
    </lineage>
</organism>
<evidence type="ECO:0000259" key="3">
    <source>
        <dbReference type="Pfam" id="PF13490"/>
    </source>
</evidence>
<accession>A0A5N8WRJ4</accession>
<name>A0A5N8WRJ4_9ACTN</name>